<dbReference type="EMBL" id="CAKXYY010000020">
    <property type="protein sequence ID" value="CAH2354966.1"/>
    <property type="molecule type" value="Genomic_DNA"/>
</dbReference>
<dbReference type="InterPro" id="IPR003691">
    <property type="entry name" value="FluC"/>
</dbReference>
<reference evidence="10" key="1">
    <citation type="submission" date="2022-03" db="EMBL/GenBank/DDBJ databases">
        <authorList>
            <person name="Legras J.-L."/>
            <person name="Devillers H."/>
            <person name="Grondin C."/>
        </authorList>
    </citation>
    <scope>NUCLEOTIDE SEQUENCE</scope>
    <source>
        <strain evidence="10">CLIB 1423</strain>
    </source>
</reference>
<accession>A0A9P0VZG8</accession>
<evidence type="ECO:0000256" key="9">
    <source>
        <dbReference type="SAM" id="Phobius"/>
    </source>
</evidence>
<sequence>MELTTYSGTFLGGVIWANFGACMIMGFVVQSSHLWKLSVSLKYASKAKHPLYIGLGTGFCGTFSSFSTVILEAFEKAANVEAGSTNYHYPTAGYGIMEFLAVILAHLGTSILAFNIGKHICEAIEYQYPYSFSTTISKIAVGLAQAVGIIAYIVVIVLIATKRDGDWRVWTFSCLFAPSGAILRYFLSIHVNPMVKGFPMGTFAANLSGTLVLAILTLVVRGKVPGSTDESQLITNVLHCQVITGVDDGFCGALTTVSTFVSELDSLKTKQAYKYGALSILSSFCLVVVTLGAYNWSVGLTDPVC</sequence>
<protein>
    <submittedName>
        <fullName evidence="10">Fluoride export protein 1</fullName>
    </submittedName>
</protein>
<evidence type="ECO:0000256" key="7">
    <source>
        <dbReference type="ARBA" id="ARBA00035120"/>
    </source>
</evidence>
<feature type="transmembrane region" description="Helical" evidence="9">
    <location>
        <begin position="135"/>
        <end position="161"/>
    </location>
</feature>
<evidence type="ECO:0000313" key="10">
    <source>
        <dbReference type="EMBL" id="CAH2354966.1"/>
    </source>
</evidence>
<dbReference type="PANTHER" id="PTHR28259">
    <property type="entry name" value="FLUORIDE EXPORT PROTEIN 1-RELATED"/>
    <property type="match status" value="1"/>
</dbReference>
<dbReference type="GO" id="GO:1903425">
    <property type="term" value="F:fluoride transmembrane transporter activity"/>
    <property type="evidence" value="ECO:0007669"/>
    <property type="project" value="TreeGrafter"/>
</dbReference>
<feature type="transmembrane region" description="Helical" evidence="9">
    <location>
        <begin position="6"/>
        <end position="29"/>
    </location>
</feature>
<organism evidence="10 11">
    <name type="scientific">[Candida] railenensis</name>
    <dbReference type="NCBI Taxonomy" id="45579"/>
    <lineage>
        <taxon>Eukaryota</taxon>
        <taxon>Fungi</taxon>
        <taxon>Dikarya</taxon>
        <taxon>Ascomycota</taxon>
        <taxon>Saccharomycotina</taxon>
        <taxon>Pichiomycetes</taxon>
        <taxon>Debaryomycetaceae</taxon>
        <taxon>Kurtzmaniella</taxon>
    </lineage>
</organism>
<feature type="transmembrane region" description="Helical" evidence="9">
    <location>
        <begin position="91"/>
        <end position="114"/>
    </location>
</feature>
<dbReference type="Pfam" id="PF02537">
    <property type="entry name" value="CRCB"/>
    <property type="match status" value="2"/>
</dbReference>
<keyword evidence="5 9" id="KW-1133">Transmembrane helix</keyword>
<keyword evidence="4 9" id="KW-0812">Transmembrane</keyword>
<feature type="transmembrane region" description="Helical" evidence="9">
    <location>
        <begin position="50"/>
        <end position="71"/>
    </location>
</feature>
<keyword evidence="3" id="KW-1003">Cell membrane</keyword>
<dbReference type="AlphaFoldDB" id="A0A9P0VZG8"/>
<dbReference type="Proteomes" id="UP000837801">
    <property type="component" value="Unassembled WGS sequence"/>
</dbReference>
<evidence type="ECO:0000256" key="4">
    <source>
        <dbReference type="ARBA" id="ARBA00022692"/>
    </source>
</evidence>
<dbReference type="PANTHER" id="PTHR28259:SF1">
    <property type="entry name" value="FLUORIDE EXPORT PROTEIN 1-RELATED"/>
    <property type="match status" value="1"/>
</dbReference>
<evidence type="ECO:0000313" key="11">
    <source>
        <dbReference type="Proteomes" id="UP000837801"/>
    </source>
</evidence>
<evidence type="ECO:0000256" key="2">
    <source>
        <dbReference type="ARBA" id="ARBA00004651"/>
    </source>
</evidence>
<comment type="function">
    <text evidence="1">Fluoride channel required for the rapid expulsion of cytoplasmic fluoride.</text>
</comment>
<gene>
    <name evidence="10" type="ORF">CLIB1423_20S00958</name>
</gene>
<comment type="catalytic activity">
    <reaction evidence="8">
        <text>fluoride(in) = fluoride(out)</text>
        <dbReference type="Rhea" id="RHEA:76159"/>
        <dbReference type="ChEBI" id="CHEBI:17051"/>
    </reaction>
    <physiologicalReaction direction="left-to-right" evidence="8">
        <dbReference type="Rhea" id="RHEA:76160"/>
    </physiologicalReaction>
</comment>
<feature type="transmembrane region" description="Helical" evidence="9">
    <location>
        <begin position="167"/>
        <end position="186"/>
    </location>
</feature>
<feature type="transmembrane region" description="Helical" evidence="9">
    <location>
        <begin position="272"/>
        <end position="294"/>
    </location>
</feature>
<dbReference type="GO" id="GO:0005886">
    <property type="term" value="C:plasma membrane"/>
    <property type="evidence" value="ECO:0007669"/>
    <property type="project" value="UniProtKB-SubCell"/>
</dbReference>
<dbReference type="OrthoDB" id="409792at2759"/>
<comment type="subcellular location">
    <subcellularLocation>
        <location evidence="2">Cell membrane</location>
        <topology evidence="2">Multi-pass membrane protein</topology>
    </subcellularLocation>
</comment>
<name>A0A9P0VZG8_9ASCO</name>
<feature type="transmembrane region" description="Helical" evidence="9">
    <location>
        <begin position="198"/>
        <end position="220"/>
    </location>
</feature>
<evidence type="ECO:0000256" key="1">
    <source>
        <dbReference type="ARBA" id="ARBA00002598"/>
    </source>
</evidence>
<comment type="similarity">
    <text evidence="7">Belongs to the fluoride channel Fluc/FEX (TC 1.A.43) family.</text>
</comment>
<proteinExistence type="inferred from homology"/>
<evidence type="ECO:0000256" key="6">
    <source>
        <dbReference type="ARBA" id="ARBA00023136"/>
    </source>
</evidence>
<evidence type="ECO:0000256" key="3">
    <source>
        <dbReference type="ARBA" id="ARBA00022475"/>
    </source>
</evidence>
<comment type="caution">
    <text evidence="10">The sequence shown here is derived from an EMBL/GenBank/DDBJ whole genome shotgun (WGS) entry which is preliminary data.</text>
</comment>
<evidence type="ECO:0000256" key="5">
    <source>
        <dbReference type="ARBA" id="ARBA00022989"/>
    </source>
</evidence>
<keyword evidence="6 9" id="KW-0472">Membrane</keyword>
<keyword evidence="11" id="KW-1185">Reference proteome</keyword>
<evidence type="ECO:0000256" key="8">
    <source>
        <dbReference type="ARBA" id="ARBA00035585"/>
    </source>
</evidence>